<organism evidence="1 2">
    <name type="scientific">Thermoactinomyces mirandus</name>
    <dbReference type="NCBI Taxonomy" id="2756294"/>
    <lineage>
        <taxon>Bacteria</taxon>
        <taxon>Bacillati</taxon>
        <taxon>Bacillota</taxon>
        <taxon>Bacilli</taxon>
        <taxon>Bacillales</taxon>
        <taxon>Thermoactinomycetaceae</taxon>
        <taxon>Thermoactinomyces</taxon>
    </lineage>
</organism>
<comment type="caution">
    <text evidence="1">The sequence shown here is derived from an EMBL/GenBank/DDBJ whole genome shotgun (WGS) entry which is preliminary data.</text>
</comment>
<dbReference type="EMBL" id="JACEOL010000014">
    <property type="protein sequence ID" value="MBA4601588.1"/>
    <property type="molecule type" value="Genomic_DNA"/>
</dbReference>
<dbReference type="Pfam" id="PF26326">
    <property type="entry name" value="YtzJ"/>
    <property type="match status" value="1"/>
</dbReference>
<dbReference type="AlphaFoldDB" id="A0A7W1XQV3"/>
<keyword evidence="2" id="KW-1185">Reference proteome</keyword>
<accession>A0A7W1XQV3</accession>
<dbReference type="InterPro" id="IPR058867">
    <property type="entry name" value="YtzJ"/>
</dbReference>
<protein>
    <submittedName>
        <fullName evidence="1">Uncharacterized protein</fullName>
    </submittedName>
</protein>
<dbReference type="Proteomes" id="UP000538292">
    <property type="component" value="Unassembled WGS sequence"/>
</dbReference>
<evidence type="ECO:0000313" key="1">
    <source>
        <dbReference type="EMBL" id="MBA4601588.1"/>
    </source>
</evidence>
<proteinExistence type="predicted"/>
<sequence length="75" mass="8150">MIISPKKIAQAKVKKLKDGYSAFAETEKVAALIRKQLKKLDIYVIVDKTDHGYWFIPHNSGKGTIGITSGSASSG</sequence>
<reference evidence="1 2" key="1">
    <citation type="submission" date="2020-07" db="EMBL/GenBank/DDBJ databases">
        <title>Thermoactinomyces phylogeny.</title>
        <authorList>
            <person name="Dunlap C."/>
        </authorList>
    </citation>
    <scope>NUCLEOTIDE SEQUENCE [LARGE SCALE GENOMIC DNA]</scope>
    <source>
        <strain evidence="1 2">AMNI-1</strain>
    </source>
</reference>
<gene>
    <name evidence="1" type="ORF">H2C83_04480</name>
</gene>
<name>A0A7W1XQV3_9BACL</name>
<evidence type="ECO:0000313" key="2">
    <source>
        <dbReference type="Proteomes" id="UP000538292"/>
    </source>
</evidence>
<dbReference type="RefSeq" id="WP_181738233.1">
    <property type="nucleotide sequence ID" value="NZ_JACEOL010000014.1"/>
</dbReference>